<accession>C8WZ17</accession>
<dbReference type="Proteomes" id="UP000001052">
    <property type="component" value="Chromosome"/>
</dbReference>
<dbReference type="EMBL" id="CP001734">
    <property type="protein sequence ID" value="ACV67933.1"/>
    <property type="molecule type" value="Genomic_DNA"/>
</dbReference>
<sequence>MREVRNLQNGYMADPKVAPLDRSKGGSITPIMTWLH</sequence>
<evidence type="ECO:0000313" key="2">
    <source>
        <dbReference type="EMBL" id="ACV67933.1"/>
    </source>
</evidence>
<protein>
    <submittedName>
        <fullName evidence="2">Uncharacterized protein</fullName>
    </submittedName>
</protein>
<dbReference type="KEGG" id="drt:Dret_0639"/>
<keyword evidence="3" id="KW-1185">Reference proteome</keyword>
<proteinExistence type="predicted"/>
<dbReference type="HOGENOM" id="CLU_3355819_0_0_7"/>
<organism evidence="2 3">
    <name type="scientific">Desulfohalobium retbaense (strain ATCC 49708 / DSM 5692 / JCM 16813 / HR100)</name>
    <dbReference type="NCBI Taxonomy" id="485915"/>
    <lineage>
        <taxon>Bacteria</taxon>
        <taxon>Pseudomonadati</taxon>
        <taxon>Thermodesulfobacteriota</taxon>
        <taxon>Desulfovibrionia</taxon>
        <taxon>Desulfovibrionales</taxon>
        <taxon>Desulfohalobiaceae</taxon>
        <taxon>Desulfohalobium</taxon>
    </lineage>
</organism>
<dbReference type="AlphaFoldDB" id="C8WZ17"/>
<dbReference type="STRING" id="485915.Dret_0639"/>
<evidence type="ECO:0000313" key="3">
    <source>
        <dbReference type="Proteomes" id="UP000001052"/>
    </source>
</evidence>
<reference evidence="3" key="1">
    <citation type="submission" date="2009-09" db="EMBL/GenBank/DDBJ databases">
        <title>The complete chromosome of Desulfohalobium retbaense DSM 5692.</title>
        <authorList>
            <consortium name="US DOE Joint Genome Institute (JGI-PGF)"/>
            <person name="Lucas S."/>
            <person name="Copeland A."/>
            <person name="Lapidus A."/>
            <person name="Glavina del Rio T."/>
            <person name="Dalin E."/>
            <person name="Tice H."/>
            <person name="Bruce D."/>
            <person name="Goodwin L."/>
            <person name="Pitluck S."/>
            <person name="Kyrpides N."/>
            <person name="Mavromatis K."/>
            <person name="Ivanova N."/>
            <person name="Mikhailova N."/>
            <person name="Munk A.C."/>
            <person name="Brettin T."/>
            <person name="Detter J.C."/>
            <person name="Han C."/>
            <person name="Tapia R."/>
            <person name="Larimer F."/>
            <person name="Land M."/>
            <person name="Hauser L."/>
            <person name="Markowitz V."/>
            <person name="Cheng J.-F."/>
            <person name="Hugenholtz P."/>
            <person name="Woyke T."/>
            <person name="Wu D."/>
            <person name="Spring S."/>
            <person name="Klenk H.-P."/>
            <person name="Eisen J.A."/>
        </authorList>
    </citation>
    <scope>NUCLEOTIDE SEQUENCE [LARGE SCALE GENOMIC DNA]</scope>
    <source>
        <strain evidence="3">DSM 5692</strain>
    </source>
</reference>
<reference evidence="2 3" key="2">
    <citation type="journal article" date="2010" name="Stand. Genomic Sci.">
        <title>Complete genome sequence of Desulfohalobium retbaense type strain (HR(100)).</title>
        <authorList>
            <person name="Spring S."/>
            <person name="Nolan M."/>
            <person name="Lapidus A."/>
            <person name="Glavina Del Rio T."/>
            <person name="Copeland A."/>
            <person name="Tice H."/>
            <person name="Cheng J.F."/>
            <person name="Lucas S."/>
            <person name="Land M."/>
            <person name="Chen F."/>
            <person name="Bruce D."/>
            <person name="Goodwin L."/>
            <person name="Pitluck S."/>
            <person name="Ivanova N."/>
            <person name="Mavromatis K."/>
            <person name="Mikhailova N."/>
            <person name="Pati A."/>
            <person name="Chen A."/>
            <person name="Palaniappan K."/>
            <person name="Hauser L."/>
            <person name="Chang Y.J."/>
            <person name="Jeffries C.D."/>
            <person name="Munk C."/>
            <person name="Kiss H."/>
            <person name="Chain P."/>
            <person name="Han C."/>
            <person name="Brettin T."/>
            <person name="Detter J.C."/>
            <person name="Schuler E."/>
            <person name="Goker M."/>
            <person name="Rohde M."/>
            <person name="Bristow J."/>
            <person name="Eisen J.A."/>
            <person name="Markowitz V."/>
            <person name="Hugenholtz P."/>
            <person name="Kyrpides N.C."/>
            <person name="Klenk H.P."/>
        </authorList>
    </citation>
    <scope>NUCLEOTIDE SEQUENCE [LARGE SCALE GENOMIC DNA]</scope>
    <source>
        <strain evidence="2 3">DSM 5692</strain>
    </source>
</reference>
<feature type="region of interest" description="Disordered" evidence="1">
    <location>
        <begin position="1"/>
        <end position="36"/>
    </location>
</feature>
<name>C8WZ17_DESRD</name>
<gene>
    <name evidence="2" type="ordered locus">Dret_0639</name>
</gene>
<evidence type="ECO:0000256" key="1">
    <source>
        <dbReference type="SAM" id="MobiDB-lite"/>
    </source>
</evidence>